<accession>A0A814LAL7</accession>
<dbReference type="InterPro" id="IPR013901">
    <property type="entry name" value="Anthrone_oxy"/>
</dbReference>
<keyword evidence="1" id="KW-0812">Transmembrane</keyword>
<comment type="caution">
    <text evidence="2">The sequence shown here is derived from an EMBL/GenBank/DDBJ whole genome shotgun (WGS) entry which is preliminary data.</text>
</comment>
<reference evidence="2" key="1">
    <citation type="submission" date="2021-02" db="EMBL/GenBank/DDBJ databases">
        <authorList>
            <person name="Nowell W R."/>
        </authorList>
    </citation>
    <scope>NUCLEOTIDE SEQUENCE</scope>
</reference>
<dbReference type="EMBL" id="CAJOAY010002299">
    <property type="protein sequence ID" value="CAF3940011.1"/>
    <property type="molecule type" value="Genomic_DNA"/>
</dbReference>
<name>A0A814LAL7_9BILA</name>
<evidence type="ECO:0000313" key="4">
    <source>
        <dbReference type="Proteomes" id="UP000663891"/>
    </source>
</evidence>
<sequence>MSTTLTSIADHLDSLAVVGAGFFAGTALYITIGETPALQDFGLDEHWGFFPHMYKRAAVSQSIFSAIGGIAAIAHGTRINGSSFDRNLWIIAGTTLIAMGPYTVFLMVPINKMIINDNNETKLGKESQISVTQRKEILQKWAGLHLGRTITSVASFGAMVFGLSRHSSLLLLGW</sequence>
<dbReference type="OrthoDB" id="5954308at2759"/>
<evidence type="ECO:0008006" key="5">
    <source>
        <dbReference type="Google" id="ProtNLM"/>
    </source>
</evidence>
<feature type="transmembrane region" description="Helical" evidence="1">
    <location>
        <begin position="12"/>
        <end position="32"/>
    </location>
</feature>
<feature type="transmembrane region" description="Helical" evidence="1">
    <location>
        <begin position="57"/>
        <end position="76"/>
    </location>
</feature>
<dbReference type="EMBL" id="CAJNON010000170">
    <property type="protein sequence ID" value="CAF1063207.1"/>
    <property type="molecule type" value="Genomic_DNA"/>
</dbReference>
<dbReference type="Proteomes" id="UP000663881">
    <property type="component" value="Unassembled WGS sequence"/>
</dbReference>
<gene>
    <name evidence="3" type="ORF">OKA104_LOCUS26331</name>
    <name evidence="2" type="ORF">VCS650_LOCUS18063</name>
</gene>
<dbReference type="PANTHER" id="PTHR36535">
    <property type="entry name" value="YALI0E30327P"/>
    <property type="match status" value="1"/>
</dbReference>
<organism evidence="2 4">
    <name type="scientific">Adineta steineri</name>
    <dbReference type="NCBI Taxonomy" id="433720"/>
    <lineage>
        <taxon>Eukaryota</taxon>
        <taxon>Metazoa</taxon>
        <taxon>Spiralia</taxon>
        <taxon>Gnathifera</taxon>
        <taxon>Rotifera</taxon>
        <taxon>Eurotatoria</taxon>
        <taxon>Bdelloidea</taxon>
        <taxon>Adinetida</taxon>
        <taxon>Adinetidae</taxon>
        <taxon>Adineta</taxon>
    </lineage>
</organism>
<proteinExistence type="predicted"/>
<protein>
    <recommendedName>
        <fullName evidence="5">DUF1772-domain-containing protein</fullName>
    </recommendedName>
</protein>
<evidence type="ECO:0000256" key="1">
    <source>
        <dbReference type="SAM" id="Phobius"/>
    </source>
</evidence>
<keyword evidence="1" id="KW-1133">Transmembrane helix</keyword>
<dbReference type="Proteomes" id="UP000663891">
    <property type="component" value="Unassembled WGS sequence"/>
</dbReference>
<feature type="transmembrane region" description="Helical" evidence="1">
    <location>
        <begin position="88"/>
        <end position="108"/>
    </location>
</feature>
<evidence type="ECO:0000313" key="2">
    <source>
        <dbReference type="EMBL" id="CAF1063207.1"/>
    </source>
</evidence>
<dbReference type="PANTHER" id="PTHR36535:SF1">
    <property type="entry name" value="DUF1772 DOMAIN-CONTAINING PROTEIN"/>
    <property type="match status" value="1"/>
</dbReference>
<dbReference type="AlphaFoldDB" id="A0A814LAL7"/>
<dbReference type="Pfam" id="PF08592">
    <property type="entry name" value="Anthrone_oxy"/>
    <property type="match status" value="1"/>
</dbReference>
<keyword evidence="1" id="KW-0472">Membrane</keyword>
<evidence type="ECO:0000313" key="3">
    <source>
        <dbReference type="EMBL" id="CAF3940011.1"/>
    </source>
</evidence>